<sequence>MNPLPKLDLTLTPLRHPASCVSLSLPLLNLLDAVLPKPPTTTFSVGSGTGLLEALFLARYPHRASAGSFMGIEVATPKGTRPVNRFLPQDNVIVVPGSWALPDDELLGNDTEALLFVYPRQPSLVKAYLNSQNVKVVVWIGPKCDLDAFVPTLLDWGELDQEGIEEDQTGKVVEGGEAIMVFRRKGEIVPQLEIDKI</sequence>
<accession>A0AAN6RZZ2</accession>
<proteinExistence type="predicted"/>
<reference evidence="2" key="1">
    <citation type="journal article" date="2023" name="Mol. Phylogenet. Evol.">
        <title>Genome-scale phylogeny and comparative genomics of the fungal order Sordariales.</title>
        <authorList>
            <person name="Hensen N."/>
            <person name="Bonometti L."/>
            <person name="Westerberg I."/>
            <person name="Brannstrom I.O."/>
            <person name="Guillou S."/>
            <person name="Cros-Aarteil S."/>
            <person name="Calhoun S."/>
            <person name="Haridas S."/>
            <person name="Kuo A."/>
            <person name="Mondo S."/>
            <person name="Pangilinan J."/>
            <person name="Riley R."/>
            <person name="LaButti K."/>
            <person name="Andreopoulos B."/>
            <person name="Lipzen A."/>
            <person name="Chen C."/>
            <person name="Yan M."/>
            <person name="Daum C."/>
            <person name="Ng V."/>
            <person name="Clum A."/>
            <person name="Steindorff A."/>
            <person name="Ohm R.A."/>
            <person name="Martin F."/>
            <person name="Silar P."/>
            <person name="Natvig D.O."/>
            <person name="Lalanne C."/>
            <person name="Gautier V."/>
            <person name="Ament-Velasquez S.L."/>
            <person name="Kruys A."/>
            <person name="Hutchinson M.I."/>
            <person name="Powell A.J."/>
            <person name="Barry K."/>
            <person name="Miller A.N."/>
            <person name="Grigoriev I.V."/>
            <person name="Debuchy R."/>
            <person name="Gladieux P."/>
            <person name="Hiltunen Thoren M."/>
            <person name="Johannesson H."/>
        </authorList>
    </citation>
    <scope>NUCLEOTIDE SEQUENCE [LARGE SCALE GENOMIC DNA]</scope>
    <source>
        <strain evidence="2">CBS 340.73</strain>
    </source>
</reference>
<gene>
    <name evidence="1" type="ORF">QBC46DRAFT_271756</name>
</gene>
<evidence type="ECO:0000313" key="1">
    <source>
        <dbReference type="EMBL" id="KAK3935435.1"/>
    </source>
</evidence>
<dbReference type="EMBL" id="MU853924">
    <property type="protein sequence ID" value="KAK3935435.1"/>
    <property type="molecule type" value="Genomic_DNA"/>
</dbReference>
<organism evidence="1 2">
    <name type="scientific">Diplogelasinospora grovesii</name>
    <dbReference type="NCBI Taxonomy" id="303347"/>
    <lineage>
        <taxon>Eukaryota</taxon>
        <taxon>Fungi</taxon>
        <taxon>Dikarya</taxon>
        <taxon>Ascomycota</taxon>
        <taxon>Pezizomycotina</taxon>
        <taxon>Sordariomycetes</taxon>
        <taxon>Sordariomycetidae</taxon>
        <taxon>Sordariales</taxon>
        <taxon>Diplogelasinosporaceae</taxon>
        <taxon>Diplogelasinospora</taxon>
    </lineage>
</organism>
<name>A0AAN6RZZ2_9PEZI</name>
<dbReference type="AlphaFoldDB" id="A0AAN6RZZ2"/>
<dbReference type="Proteomes" id="UP001303473">
    <property type="component" value="Unassembled WGS sequence"/>
</dbReference>
<protein>
    <submittedName>
        <fullName evidence="1">Uncharacterized protein</fullName>
    </submittedName>
</protein>
<comment type="caution">
    <text evidence="1">The sequence shown here is derived from an EMBL/GenBank/DDBJ whole genome shotgun (WGS) entry which is preliminary data.</text>
</comment>
<keyword evidence="2" id="KW-1185">Reference proteome</keyword>
<evidence type="ECO:0000313" key="2">
    <source>
        <dbReference type="Proteomes" id="UP001303473"/>
    </source>
</evidence>